<accession>A0ACB0LB66</accession>
<dbReference type="EMBL" id="CASHSV030000513">
    <property type="protein sequence ID" value="CAJ2666486.1"/>
    <property type="molecule type" value="Genomic_DNA"/>
</dbReference>
<comment type="caution">
    <text evidence="1">The sequence shown here is derived from an EMBL/GenBank/DDBJ whole genome shotgun (WGS) entry which is preliminary data.</text>
</comment>
<evidence type="ECO:0000313" key="1">
    <source>
        <dbReference type="EMBL" id="CAJ2666486.1"/>
    </source>
</evidence>
<dbReference type="Proteomes" id="UP001177021">
    <property type="component" value="Unassembled WGS sequence"/>
</dbReference>
<name>A0ACB0LB66_TRIPR</name>
<evidence type="ECO:0000313" key="2">
    <source>
        <dbReference type="Proteomes" id="UP001177021"/>
    </source>
</evidence>
<sequence length="304" mass="32687">MASSFEVEVKLHSAKNLKNVNWRNGPNRPYAVVWVDPTQKRSTNVDESGDTQPKWDKKLFIPLPPSASINNSVLFIDVLHSEPNDKPLIIGSTRLPLDKVETEDGSRGSRTLELRRPSGRPQGTIDIKVIVKNTGYCAPYGVPPPYGAPYGAPPLPYGNSYGTGVSVTYGNPYNVAPPPLGYPVVAPTYGYNQSTQHGLGSGPSVNVTVGGTAAPEKNNQSYGYGHGGQQSGSTVNVIVGKEVQQEKKSSKFGLGTGLVMGAVVGGIGALALEKGIDAIEDKIADRVVEKQEIDDYYEEYYNEY</sequence>
<gene>
    <name evidence="1" type="ORF">MILVUS5_LOCUS31275</name>
</gene>
<proteinExistence type="predicted"/>
<protein>
    <submittedName>
        <fullName evidence="1">Uncharacterized protein</fullName>
    </submittedName>
</protein>
<organism evidence="1 2">
    <name type="scientific">Trifolium pratense</name>
    <name type="common">Red clover</name>
    <dbReference type="NCBI Taxonomy" id="57577"/>
    <lineage>
        <taxon>Eukaryota</taxon>
        <taxon>Viridiplantae</taxon>
        <taxon>Streptophyta</taxon>
        <taxon>Embryophyta</taxon>
        <taxon>Tracheophyta</taxon>
        <taxon>Spermatophyta</taxon>
        <taxon>Magnoliopsida</taxon>
        <taxon>eudicotyledons</taxon>
        <taxon>Gunneridae</taxon>
        <taxon>Pentapetalae</taxon>
        <taxon>rosids</taxon>
        <taxon>fabids</taxon>
        <taxon>Fabales</taxon>
        <taxon>Fabaceae</taxon>
        <taxon>Papilionoideae</taxon>
        <taxon>50 kb inversion clade</taxon>
        <taxon>NPAAA clade</taxon>
        <taxon>Hologalegina</taxon>
        <taxon>IRL clade</taxon>
        <taxon>Trifolieae</taxon>
        <taxon>Trifolium</taxon>
    </lineage>
</organism>
<reference evidence="1" key="1">
    <citation type="submission" date="2023-10" db="EMBL/GenBank/DDBJ databases">
        <authorList>
            <person name="Rodriguez Cubillos JULIANA M."/>
            <person name="De Vega J."/>
        </authorList>
    </citation>
    <scope>NUCLEOTIDE SEQUENCE</scope>
</reference>
<keyword evidence="2" id="KW-1185">Reference proteome</keyword>